<organism evidence="3 4">
    <name type="scientific">Pleuronectes platessa</name>
    <name type="common">European plaice</name>
    <dbReference type="NCBI Taxonomy" id="8262"/>
    <lineage>
        <taxon>Eukaryota</taxon>
        <taxon>Metazoa</taxon>
        <taxon>Chordata</taxon>
        <taxon>Craniata</taxon>
        <taxon>Vertebrata</taxon>
        <taxon>Euteleostomi</taxon>
        <taxon>Actinopterygii</taxon>
        <taxon>Neopterygii</taxon>
        <taxon>Teleostei</taxon>
        <taxon>Neoteleostei</taxon>
        <taxon>Acanthomorphata</taxon>
        <taxon>Carangaria</taxon>
        <taxon>Pleuronectiformes</taxon>
        <taxon>Pleuronectoidei</taxon>
        <taxon>Pleuronectidae</taxon>
        <taxon>Pleuronectes</taxon>
    </lineage>
</organism>
<reference evidence="3" key="1">
    <citation type="submission" date="2020-03" db="EMBL/GenBank/DDBJ databases">
        <authorList>
            <person name="Weist P."/>
        </authorList>
    </citation>
    <scope>NUCLEOTIDE SEQUENCE</scope>
</reference>
<evidence type="ECO:0000256" key="2">
    <source>
        <dbReference type="SAM" id="SignalP"/>
    </source>
</evidence>
<proteinExistence type="predicted"/>
<dbReference type="Proteomes" id="UP001153269">
    <property type="component" value="Unassembled WGS sequence"/>
</dbReference>
<feature type="compositionally biased region" description="Gly residues" evidence="1">
    <location>
        <begin position="102"/>
        <end position="121"/>
    </location>
</feature>
<feature type="region of interest" description="Disordered" evidence="1">
    <location>
        <begin position="95"/>
        <end position="121"/>
    </location>
</feature>
<gene>
    <name evidence="3" type="ORF">PLEPLA_LOCUS18328</name>
</gene>
<sequence length="121" mass="12952">MCSEGVLLLLLLSDSLKKGGATLTSPSQDRNANRRRSRDFIRLQLLLGSERCIKAVPRKSPCKPLAELDHRSPAVHSQGPLLLLAVSRPTWSGGERRKEWVAGGGGGGARGQGGGHRFPSC</sequence>
<evidence type="ECO:0000256" key="1">
    <source>
        <dbReference type="SAM" id="MobiDB-lite"/>
    </source>
</evidence>
<keyword evidence="4" id="KW-1185">Reference proteome</keyword>
<evidence type="ECO:0008006" key="5">
    <source>
        <dbReference type="Google" id="ProtNLM"/>
    </source>
</evidence>
<feature type="chain" id="PRO_5040443353" description="Secreted protein" evidence="2">
    <location>
        <begin position="22"/>
        <end position="121"/>
    </location>
</feature>
<evidence type="ECO:0000313" key="3">
    <source>
        <dbReference type="EMBL" id="CAB1430346.1"/>
    </source>
</evidence>
<feature type="signal peptide" evidence="2">
    <location>
        <begin position="1"/>
        <end position="21"/>
    </location>
</feature>
<protein>
    <recommendedName>
        <fullName evidence="5">Secreted protein</fullName>
    </recommendedName>
</protein>
<keyword evidence="2" id="KW-0732">Signal</keyword>
<evidence type="ECO:0000313" key="4">
    <source>
        <dbReference type="Proteomes" id="UP001153269"/>
    </source>
</evidence>
<accession>A0A9N7UHN6</accession>
<name>A0A9N7UHN6_PLEPL</name>
<dbReference type="EMBL" id="CADEAL010001224">
    <property type="protein sequence ID" value="CAB1430346.1"/>
    <property type="molecule type" value="Genomic_DNA"/>
</dbReference>
<dbReference type="AlphaFoldDB" id="A0A9N7UHN6"/>
<comment type="caution">
    <text evidence="3">The sequence shown here is derived from an EMBL/GenBank/DDBJ whole genome shotgun (WGS) entry which is preliminary data.</text>
</comment>